<keyword evidence="3" id="KW-1185">Reference proteome</keyword>
<dbReference type="Gene3D" id="3.30.420.10">
    <property type="entry name" value="Ribonuclease H-like superfamily/Ribonuclease H"/>
    <property type="match status" value="1"/>
</dbReference>
<dbReference type="SUPFAM" id="SSF46689">
    <property type="entry name" value="Homeodomain-like"/>
    <property type="match status" value="1"/>
</dbReference>
<dbReference type="EMBL" id="JAANQT010003764">
    <property type="protein sequence ID" value="KAG1300764.1"/>
    <property type="molecule type" value="Genomic_DNA"/>
</dbReference>
<sequence>MKHPLDSVTNYDQYIDLKPPEKQIIKKEKVERAGEVLVEAHSTGKGRRAYRKYLDEDREYFFELVYAKDLKVVQASRKLGMPTRTAQGWYDRDQKDPQDIIQRKTAKNPVGRPPSLGEEHRVFLVDYIDKKPSLTLDEIMEGLSAQFMDLSTSKTAVYNFMKEKCRISLKKALFHSAERNMSENIERRYKWIKRWMETDMDHLSNCMFIDEAAFHINMKRTVAWSKIGSRTEVVILKTRAKTTTILGAISPYGVINVKVRKPRAVNQNKKRKSRGGKAVINTQSRGGTVTGHYFNFICDTMDVLDKHEEFKDCYIVMDNAPIHKNADIEKEINRRRYGCVYLPPYSPELNPIKQFWSVCKSKMKREELLQEEALSSRIRDACLKIA</sequence>
<evidence type="ECO:0000313" key="3">
    <source>
        <dbReference type="Proteomes" id="UP000716291"/>
    </source>
</evidence>
<dbReference type="PANTHER" id="PTHR46564:SF1">
    <property type="entry name" value="TRANSPOSASE"/>
    <property type="match status" value="1"/>
</dbReference>
<comment type="caution">
    <text evidence="2">The sequence shown here is derived from an EMBL/GenBank/DDBJ whole genome shotgun (WGS) entry which is preliminary data.</text>
</comment>
<dbReference type="InterPro" id="IPR009057">
    <property type="entry name" value="Homeodomain-like_sf"/>
</dbReference>
<name>A0A9P6WXW1_RHIOR</name>
<proteinExistence type="predicted"/>
<dbReference type="InterPro" id="IPR047655">
    <property type="entry name" value="Transpos_IS630-like"/>
</dbReference>
<dbReference type="Pfam" id="PF13358">
    <property type="entry name" value="DDE_3"/>
    <property type="match status" value="1"/>
</dbReference>
<evidence type="ECO:0000313" key="2">
    <source>
        <dbReference type="EMBL" id="KAG1300764.1"/>
    </source>
</evidence>
<evidence type="ECO:0000259" key="1">
    <source>
        <dbReference type="Pfam" id="PF13358"/>
    </source>
</evidence>
<protein>
    <recommendedName>
        <fullName evidence="1">Tc1-like transposase DDE domain-containing protein</fullName>
    </recommendedName>
</protein>
<dbReference type="Proteomes" id="UP000716291">
    <property type="component" value="Unassembled WGS sequence"/>
</dbReference>
<dbReference type="InterPro" id="IPR038717">
    <property type="entry name" value="Tc1-like_DDE_dom"/>
</dbReference>
<organism evidence="2 3">
    <name type="scientific">Rhizopus oryzae</name>
    <name type="common">Mucormycosis agent</name>
    <name type="synonym">Rhizopus arrhizus var. delemar</name>
    <dbReference type="NCBI Taxonomy" id="64495"/>
    <lineage>
        <taxon>Eukaryota</taxon>
        <taxon>Fungi</taxon>
        <taxon>Fungi incertae sedis</taxon>
        <taxon>Mucoromycota</taxon>
        <taxon>Mucoromycotina</taxon>
        <taxon>Mucoromycetes</taxon>
        <taxon>Mucorales</taxon>
        <taxon>Mucorineae</taxon>
        <taxon>Rhizopodaceae</taxon>
        <taxon>Rhizopus</taxon>
    </lineage>
</organism>
<dbReference type="PANTHER" id="PTHR46564">
    <property type="entry name" value="TRANSPOSASE"/>
    <property type="match status" value="1"/>
</dbReference>
<gene>
    <name evidence="2" type="ORF">G6F64_012403</name>
</gene>
<feature type="domain" description="Tc1-like transposase DDE" evidence="1">
    <location>
        <begin position="303"/>
        <end position="369"/>
    </location>
</feature>
<reference evidence="2" key="1">
    <citation type="journal article" date="2020" name="Microb. Genom.">
        <title>Genetic diversity of clinical and environmental Mucorales isolates obtained from an investigation of mucormycosis cases among solid organ transplant recipients.</title>
        <authorList>
            <person name="Nguyen M.H."/>
            <person name="Kaul D."/>
            <person name="Muto C."/>
            <person name="Cheng S.J."/>
            <person name="Richter R.A."/>
            <person name="Bruno V.M."/>
            <person name="Liu G."/>
            <person name="Beyhan S."/>
            <person name="Sundermann A.J."/>
            <person name="Mounaud S."/>
            <person name="Pasculle A.W."/>
            <person name="Nierman W.C."/>
            <person name="Driscoll E."/>
            <person name="Cumbie R."/>
            <person name="Clancy C.J."/>
            <person name="Dupont C.L."/>
        </authorList>
    </citation>
    <scope>NUCLEOTIDE SEQUENCE</scope>
    <source>
        <strain evidence="2">GL11</strain>
    </source>
</reference>
<dbReference type="NCBIfam" id="NF033545">
    <property type="entry name" value="transpos_IS630"/>
    <property type="match status" value="1"/>
</dbReference>
<dbReference type="InterPro" id="IPR036397">
    <property type="entry name" value="RNaseH_sf"/>
</dbReference>
<dbReference type="AlphaFoldDB" id="A0A9P6WXW1"/>
<accession>A0A9P6WXW1</accession>
<dbReference type="GO" id="GO:0003676">
    <property type="term" value="F:nucleic acid binding"/>
    <property type="evidence" value="ECO:0007669"/>
    <property type="project" value="InterPro"/>
</dbReference>